<dbReference type="GO" id="GO:0008270">
    <property type="term" value="F:zinc ion binding"/>
    <property type="evidence" value="ECO:0007669"/>
    <property type="project" value="UniProtKB-UniRule"/>
</dbReference>
<comment type="catalytic activity">
    <reaction evidence="5 7">
        <text>hydrogencarbonate + H(+) = CO2 + H2O</text>
        <dbReference type="Rhea" id="RHEA:10748"/>
        <dbReference type="ChEBI" id="CHEBI:15377"/>
        <dbReference type="ChEBI" id="CHEBI:15378"/>
        <dbReference type="ChEBI" id="CHEBI:16526"/>
        <dbReference type="ChEBI" id="CHEBI:17544"/>
        <dbReference type="EC" id="4.2.1.1"/>
    </reaction>
</comment>
<dbReference type="GO" id="GO:0015976">
    <property type="term" value="P:carbon utilization"/>
    <property type="evidence" value="ECO:0007669"/>
    <property type="project" value="InterPro"/>
</dbReference>
<evidence type="ECO:0000256" key="6">
    <source>
        <dbReference type="PIRSR" id="PIRSR601765-1"/>
    </source>
</evidence>
<comment type="cofactor">
    <cofactor evidence="6">
        <name>Zn(2+)</name>
        <dbReference type="ChEBI" id="CHEBI:29105"/>
    </cofactor>
    <text evidence="6">Binds 1 zinc ion per subunit.</text>
</comment>
<dbReference type="PROSITE" id="PS00704">
    <property type="entry name" value="PROK_CO2_ANHYDRASE_1"/>
    <property type="match status" value="1"/>
</dbReference>
<dbReference type="PROSITE" id="PS00705">
    <property type="entry name" value="PROK_CO2_ANHYDRASE_2"/>
    <property type="match status" value="1"/>
</dbReference>
<dbReference type="GO" id="GO:0004089">
    <property type="term" value="F:carbonate dehydratase activity"/>
    <property type="evidence" value="ECO:0007669"/>
    <property type="project" value="UniProtKB-UniRule"/>
</dbReference>
<evidence type="ECO:0000256" key="3">
    <source>
        <dbReference type="ARBA" id="ARBA00022833"/>
    </source>
</evidence>
<evidence type="ECO:0000256" key="1">
    <source>
        <dbReference type="ARBA" id="ARBA00006217"/>
    </source>
</evidence>
<gene>
    <name evidence="8" type="primary">cynT</name>
    <name evidence="8" type="ORF">SPTER_09340</name>
</gene>
<reference evidence="8 9" key="1">
    <citation type="submission" date="2019-02" db="EMBL/GenBank/DDBJ databases">
        <title>Closed genome of Sporomusa termitida DSM 4440.</title>
        <authorList>
            <person name="Poehlein A."/>
            <person name="Daniel R."/>
        </authorList>
    </citation>
    <scope>NUCLEOTIDE SEQUENCE [LARGE SCALE GENOMIC DNA]</scope>
    <source>
        <strain evidence="8 9">DSM 4440</strain>
    </source>
</reference>
<comment type="similarity">
    <text evidence="1 7">Belongs to the beta-class carbonic anhydrase family.</text>
</comment>
<organism evidence="8 9">
    <name type="scientific">Sporomusa termitida</name>
    <dbReference type="NCBI Taxonomy" id="2377"/>
    <lineage>
        <taxon>Bacteria</taxon>
        <taxon>Bacillati</taxon>
        <taxon>Bacillota</taxon>
        <taxon>Negativicutes</taxon>
        <taxon>Selenomonadales</taxon>
        <taxon>Sporomusaceae</taxon>
        <taxon>Sporomusa</taxon>
    </lineage>
</organism>
<evidence type="ECO:0000313" key="8">
    <source>
        <dbReference type="EMBL" id="QDR79645.1"/>
    </source>
</evidence>
<dbReference type="Gene3D" id="3.40.1050.10">
    <property type="entry name" value="Carbonic anhydrase"/>
    <property type="match status" value="1"/>
</dbReference>
<dbReference type="CDD" id="cd03378">
    <property type="entry name" value="beta_CA_cladeC"/>
    <property type="match status" value="1"/>
</dbReference>
<protein>
    <recommendedName>
        <fullName evidence="2 7">Carbonic anhydrase</fullName>
        <ecNumber evidence="2 7">4.2.1.1</ecNumber>
    </recommendedName>
    <alternativeName>
        <fullName evidence="7">Carbonate dehydratase</fullName>
    </alternativeName>
</protein>
<dbReference type="InterPro" id="IPR001765">
    <property type="entry name" value="Carbonic_anhydrase"/>
</dbReference>
<evidence type="ECO:0000256" key="5">
    <source>
        <dbReference type="ARBA" id="ARBA00048348"/>
    </source>
</evidence>
<feature type="binding site" evidence="6">
    <location>
        <position position="50"/>
    </location>
    <ligand>
        <name>Zn(2+)</name>
        <dbReference type="ChEBI" id="CHEBI:29105"/>
    </ligand>
</feature>
<comment type="function">
    <text evidence="7">Reversible hydration of carbon dioxide.</text>
</comment>
<evidence type="ECO:0000313" key="9">
    <source>
        <dbReference type="Proteomes" id="UP000320776"/>
    </source>
</evidence>
<name>A0A517DQL2_9FIRM</name>
<dbReference type="PANTHER" id="PTHR11002:SF79">
    <property type="entry name" value="CARBONIC ANHYDRASE 2"/>
    <property type="match status" value="1"/>
</dbReference>
<proteinExistence type="inferred from homology"/>
<accession>A0A517DQL2</accession>
<dbReference type="EC" id="4.2.1.1" evidence="2 7"/>
<dbReference type="OrthoDB" id="9769739at2"/>
<dbReference type="Proteomes" id="UP000320776">
    <property type="component" value="Chromosome"/>
</dbReference>
<evidence type="ECO:0000256" key="2">
    <source>
        <dbReference type="ARBA" id="ARBA00012925"/>
    </source>
</evidence>
<keyword evidence="6" id="KW-0479">Metal-binding</keyword>
<evidence type="ECO:0000256" key="4">
    <source>
        <dbReference type="ARBA" id="ARBA00023239"/>
    </source>
</evidence>
<dbReference type="KEGG" id="sted:SPTER_09340"/>
<dbReference type="SMART" id="SM00947">
    <property type="entry name" value="Pro_CA"/>
    <property type="match status" value="1"/>
</dbReference>
<feature type="binding site" evidence="6">
    <location>
        <position position="101"/>
    </location>
    <ligand>
        <name>Zn(2+)</name>
        <dbReference type="ChEBI" id="CHEBI:29105"/>
    </ligand>
</feature>
<feature type="binding site" evidence="6">
    <location>
        <position position="48"/>
    </location>
    <ligand>
        <name>Zn(2+)</name>
        <dbReference type="ChEBI" id="CHEBI:29105"/>
    </ligand>
</feature>
<keyword evidence="9" id="KW-1185">Reference proteome</keyword>
<dbReference type="Pfam" id="PF00484">
    <property type="entry name" value="Pro_CA"/>
    <property type="match status" value="1"/>
</dbReference>
<dbReference type="EMBL" id="CP036259">
    <property type="protein sequence ID" value="QDR79645.1"/>
    <property type="molecule type" value="Genomic_DNA"/>
</dbReference>
<dbReference type="RefSeq" id="WP_144349254.1">
    <property type="nucleotide sequence ID" value="NZ_CP036259.1"/>
</dbReference>
<feature type="binding site" evidence="6">
    <location>
        <position position="104"/>
    </location>
    <ligand>
        <name>Zn(2+)</name>
        <dbReference type="ChEBI" id="CHEBI:29105"/>
    </ligand>
</feature>
<keyword evidence="4 7" id="KW-0456">Lyase</keyword>
<dbReference type="AlphaFoldDB" id="A0A517DQL2"/>
<sequence>MDAYQALEKLIAGNKRYVTERYAKPDIGYKKRLELTQGQQPFAIILGCADSRIPPEIIFDQGLGDLFVVRTAGQVVDTVVLGSLEYAVELLAVRLILILGHQDCGAVKAALTGAEAPSHLCSILQAIVPAVESAKHCTGELLPNAIRANIDFNIDKLKSASPVLRKAITAKGLQIIGAIHNIQNGIVDFDYTDT</sequence>
<evidence type="ECO:0000256" key="7">
    <source>
        <dbReference type="RuleBase" id="RU003956"/>
    </source>
</evidence>
<dbReference type="InterPro" id="IPR015892">
    <property type="entry name" value="Carbonic_anhydrase_CS"/>
</dbReference>
<dbReference type="PANTHER" id="PTHR11002">
    <property type="entry name" value="CARBONIC ANHYDRASE"/>
    <property type="match status" value="1"/>
</dbReference>
<dbReference type="SUPFAM" id="SSF53056">
    <property type="entry name" value="beta-carbonic anhydrase, cab"/>
    <property type="match status" value="1"/>
</dbReference>
<dbReference type="InterPro" id="IPR036874">
    <property type="entry name" value="Carbonic_anhydrase_sf"/>
</dbReference>
<keyword evidence="3 6" id="KW-0862">Zinc</keyword>